<dbReference type="Proteomes" id="UP000435649">
    <property type="component" value="Unassembled WGS sequence"/>
</dbReference>
<dbReference type="InterPro" id="IPR012341">
    <property type="entry name" value="6hp_glycosidase-like_sf"/>
</dbReference>
<dbReference type="PANTHER" id="PTHR33307">
    <property type="entry name" value="ALPHA-RHAMNOSIDASE (EUROFUNG)"/>
    <property type="match status" value="1"/>
</dbReference>
<dbReference type="SUPFAM" id="SSF48208">
    <property type="entry name" value="Six-hairpin glycosidases"/>
    <property type="match status" value="1"/>
</dbReference>
<dbReference type="InterPro" id="IPR035398">
    <property type="entry name" value="Bac_rhamnosid_C"/>
</dbReference>
<dbReference type="PANTHER" id="PTHR33307:SF6">
    <property type="entry name" value="ALPHA-RHAMNOSIDASE (EUROFUNG)-RELATED"/>
    <property type="match status" value="1"/>
</dbReference>
<keyword evidence="3" id="KW-0378">Hydrolase</keyword>
<dbReference type="AlphaFoldDB" id="A0A844G6J7"/>
<feature type="domain" description="Alpha-L-rhamnosidase C-terminal" evidence="5">
    <location>
        <begin position="641"/>
        <end position="691"/>
    </location>
</feature>
<keyword evidence="7" id="KW-1185">Reference proteome</keyword>
<dbReference type="Pfam" id="PF17390">
    <property type="entry name" value="Bac_rhamnosid_C"/>
    <property type="match status" value="1"/>
</dbReference>
<dbReference type="GO" id="GO:0005975">
    <property type="term" value="P:carbohydrate metabolic process"/>
    <property type="evidence" value="ECO:0007669"/>
    <property type="project" value="InterPro"/>
</dbReference>
<evidence type="ECO:0000256" key="3">
    <source>
        <dbReference type="ARBA" id="ARBA00022801"/>
    </source>
</evidence>
<evidence type="ECO:0000259" key="5">
    <source>
        <dbReference type="Pfam" id="PF17390"/>
    </source>
</evidence>
<dbReference type="InterPro" id="IPR016007">
    <property type="entry name" value="Alpha_rhamnosid"/>
</dbReference>
<dbReference type="InterPro" id="IPR035396">
    <property type="entry name" value="Bac_rhamnosid6H"/>
</dbReference>
<dbReference type="InterPro" id="IPR008928">
    <property type="entry name" value="6-hairpin_glycosidase_sf"/>
</dbReference>
<dbReference type="EC" id="3.2.1.40" evidence="2"/>
<comment type="caution">
    <text evidence="6">The sequence shown here is derived from an EMBL/GenBank/DDBJ whole genome shotgun (WGS) entry which is preliminary data.</text>
</comment>
<evidence type="ECO:0000313" key="6">
    <source>
        <dbReference type="EMBL" id="MST98515.1"/>
    </source>
</evidence>
<evidence type="ECO:0000256" key="1">
    <source>
        <dbReference type="ARBA" id="ARBA00001445"/>
    </source>
</evidence>
<dbReference type="RefSeq" id="WP_154419482.1">
    <property type="nucleotide sequence ID" value="NZ_VUNS01000020.1"/>
</dbReference>
<proteinExistence type="predicted"/>
<dbReference type="GO" id="GO:0030596">
    <property type="term" value="F:alpha-L-rhamnosidase activity"/>
    <property type="evidence" value="ECO:0007669"/>
    <property type="project" value="UniProtKB-EC"/>
</dbReference>
<dbReference type="Gene3D" id="1.50.10.10">
    <property type="match status" value="1"/>
</dbReference>
<reference evidence="6 7" key="1">
    <citation type="submission" date="2019-08" db="EMBL/GenBank/DDBJ databases">
        <title>In-depth cultivation of the pig gut microbiome towards novel bacterial diversity and tailored functional studies.</title>
        <authorList>
            <person name="Wylensek D."/>
            <person name="Hitch T.C.A."/>
            <person name="Clavel T."/>
        </authorList>
    </citation>
    <scope>NUCLEOTIDE SEQUENCE [LARGE SCALE GENOMIC DNA]</scope>
    <source>
        <strain evidence="6 7">BBE-744-WT-12</strain>
    </source>
</reference>
<sequence length="700" mass="78797">MFFIGGPGNAFCRKVIVLDKPVSGAFAAVIADPHSYACPSWMEIPGMEHNWLLAGSLLKYRLFVNGRTAGIGPARPVDPARTVETHFPLTGILHKGVNVVGVMSRGERFGFALSIRIDFTDGSYREFVTGPDWKVLLANDIFSPVCWKKPALSFPKGSPGPGEQPEHINGERFPYGWLSPDFDDSAWEQAVCLADDKAYSLEPAQIPQYQETRIAPVSIERLDDGRIVVDFGRAVFGSLELACRRAALVEVRLGEELLPYGGVRFQMRTGNCYQEGWSFPEGGARLFQFGLRSFRYAELVGYPGKLIPRSIAALALNSPFDDGDSAFDCSDPRLGQVWQLCKNSVKYTTLDVYQDCPSRERMAYEADAYINMLTHFSVEARTRVARRTILYQMNHYTWPCEWRLFMAPVVYEYFMHTGDRALLKQVYGRLTAECSFHRLLRDGLVPEFPMRVIVDWPQSCRDNYEFGPDNAVPNAFVYWSLDTLSKLAGYLGKKADCTEFAALAAKVKLAFNERLFDPEQELFVDNSKSRHAGFHTNMFAVAFDLVGADRLERVADFIDRSGMKCSVYGAQFYLDALFKCRRADRAIELMTADSDRSWLNMIRLGATVTTEAWNPELKPNMSFVHPWGSAPGNVIPRRLFGLQPTAPGWREFSFDPQPGPLDFGTYRLKTPAGIVAAGFDRRSGELRSSCSLMRNEECPR</sequence>
<accession>A0A844G6J7</accession>
<name>A0A844G6J7_9BACT</name>
<evidence type="ECO:0000256" key="2">
    <source>
        <dbReference type="ARBA" id="ARBA00012652"/>
    </source>
</evidence>
<comment type="catalytic activity">
    <reaction evidence="1">
        <text>Hydrolysis of terminal non-reducing alpha-L-rhamnose residues in alpha-L-rhamnosides.</text>
        <dbReference type="EC" id="3.2.1.40"/>
    </reaction>
</comment>
<dbReference type="Pfam" id="PF17389">
    <property type="entry name" value="Bac_rhamnosid6H"/>
    <property type="match status" value="1"/>
</dbReference>
<gene>
    <name evidence="6" type="ORF">FYJ85_15855</name>
</gene>
<dbReference type="EMBL" id="VUNS01000020">
    <property type="protein sequence ID" value="MST98515.1"/>
    <property type="molecule type" value="Genomic_DNA"/>
</dbReference>
<evidence type="ECO:0000259" key="4">
    <source>
        <dbReference type="Pfam" id="PF17389"/>
    </source>
</evidence>
<organism evidence="6 7">
    <name type="scientific">Victivallis lenta</name>
    <dbReference type="NCBI Taxonomy" id="2606640"/>
    <lineage>
        <taxon>Bacteria</taxon>
        <taxon>Pseudomonadati</taxon>
        <taxon>Lentisphaerota</taxon>
        <taxon>Lentisphaeria</taxon>
        <taxon>Victivallales</taxon>
        <taxon>Victivallaceae</taxon>
        <taxon>Victivallis</taxon>
    </lineage>
</organism>
<evidence type="ECO:0000313" key="7">
    <source>
        <dbReference type="Proteomes" id="UP000435649"/>
    </source>
</evidence>
<dbReference type="Gene3D" id="2.60.120.260">
    <property type="entry name" value="Galactose-binding domain-like"/>
    <property type="match status" value="2"/>
</dbReference>
<dbReference type="Gene3D" id="2.60.420.10">
    <property type="entry name" value="Maltose phosphorylase, domain 3"/>
    <property type="match status" value="1"/>
</dbReference>
<feature type="domain" description="Alpha-L-rhamnosidase six-hairpin glycosidase" evidence="4">
    <location>
        <begin position="325"/>
        <end position="637"/>
    </location>
</feature>
<protein>
    <recommendedName>
        <fullName evidence="2">alpha-L-rhamnosidase</fullName>
        <ecNumber evidence="2">3.2.1.40</ecNumber>
    </recommendedName>
</protein>